<dbReference type="Pfam" id="PF00650">
    <property type="entry name" value="CRAL_TRIO"/>
    <property type="match status" value="1"/>
</dbReference>
<dbReference type="InterPro" id="IPR001251">
    <property type="entry name" value="CRAL-TRIO_dom"/>
</dbReference>
<dbReference type="Proteomes" id="UP001058974">
    <property type="component" value="Chromosome 7"/>
</dbReference>
<reference evidence="2 3" key="1">
    <citation type="journal article" date="2022" name="Nat. Genet.">
        <title>Improved pea reference genome and pan-genome highlight genomic features and evolutionary characteristics.</title>
        <authorList>
            <person name="Yang T."/>
            <person name="Liu R."/>
            <person name="Luo Y."/>
            <person name="Hu S."/>
            <person name="Wang D."/>
            <person name="Wang C."/>
            <person name="Pandey M.K."/>
            <person name="Ge S."/>
            <person name="Xu Q."/>
            <person name="Li N."/>
            <person name="Li G."/>
            <person name="Huang Y."/>
            <person name="Saxena R.K."/>
            <person name="Ji Y."/>
            <person name="Li M."/>
            <person name="Yan X."/>
            <person name="He Y."/>
            <person name="Liu Y."/>
            <person name="Wang X."/>
            <person name="Xiang C."/>
            <person name="Varshney R.K."/>
            <person name="Ding H."/>
            <person name="Gao S."/>
            <person name="Zong X."/>
        </authorList>
    </citation>
    <scope>NUCLEOTIDE SEQUENCE [LARGE SCALE GENOMIC DNA]</scope>
    <source>
        <strain evidence="2 3">cv. Zhongwan 6</strain>
    </source>
</reference>
<dbReference type="PROSITE" id="PS50191">
    <property type="entry name" value="CRAL_TRIO"/>
    <property type="match status" value="1"/>
</dbReference>
<keyword evidence="3" id="KW-1185">Reference proteome</keyword>
<dbReference type="InterPro" id="IPR044834">
    <property type="entry name" value="PATL"/>
</dbReference>
<feature type="domain" description="CRAL-TRIO" evidence="1">
    <location>
        <begin position="23"/>
        <end position="183"/>
    </location>
</feature>
<dbReference type="Gramene" id="Psat07G0707300-T1">
    <property type="protein sequence ID" value="KAI5392529.1"/>
    <property type="gene ID" value="KIW84_077073"/>
</dbReference>
<evidence type="ECO:0000313" key="3">
    <source>
        <dbReference type="Proteomes" id="UP001058974"/>
    </source>
</evidence>
<evidence type="ECO:0000313" key="2">
    <source>
        <dbReference type="EMBL" id="KAI5392529.1"/>
    </source>
</evidence>
<dbReference type="AlphaFoldDB" id="A0A9D5A247"/>
<dbReference type="GO" id="GO:0008289">
    <property type="term" value="F:lipid binding"/>
    <property type="evidence" value="ECO:0007669"/>
    <property type="project" value="InterPro"/>
</dbReference>
<dbReference type="CDD" id="cd00170">
    <property type="entry name" value="SEC14"/>
    <property type="match status" value="1"/>
</dbReference>
<dbReference type="Gene3D" id="3.40.525.10">
    <property type="entry name" value="CRAL-TRIO lipid binding domain"/>
    <property type="match status" value="1"/>
</dbReference>
<dbReference type="InterPro" id="IPR036865">
    <property type="entry name" value="CRAL-TRIO_dom_sf"/>
</dbReference>
<dbReference type="PANTHER" id="PTHR45932">
    <property type="entry name" value="PATELLIN-1"/>
    <property type="match status" value="1"/>
</dbReference>
<dbReference type="PANTHER" id="PTHR45932:SF27">
    <property type="entry name" value="PATELLIN-2"/>
    <property type="match status" value="1"/>
</dbReference>
<sequence length="239" mass="27731">MSKLEFHFRSLGTDWDKVVFTNGYDKEGHPVYYNVFGEFENKELYQKSFSDDEKRNKFIRWRIQSLEKSVRKLDFAPSGIATIVQINDLKNSPGFVKKELRQATNQALQLLQDNYPEFVAKQIFINVPWWYLAFSRMISPFLTQRTKSKFVFAGSSKSSDTLFKYIAPEQVPVQYGGLSREGNRNSPRLTLLQRLLSNQQQNMLLSSQFLRCGSQILGYISINYSSPTLVKDGKVSYKE</sequence>
<dbReference type="SUPFAM" id="SSF52087">
    <property type="entry name" value="CRAL/TRIO domain"/>
    <property type="match status" value="1"/>
</dbReference>
<accession>A0A9D5A247</accession>
<evidence type="ECO:0000259" key="1">
    <source>
        <dbReference type="PROSITE" id="PS50191"/>
    </source>
</evidence>
<organism evidence="2 3">
    <name type="scientific">Pisum sativum</name>
    <name type="common">Garden pea</name>
    <name type="synonym">Lathyrus oleraceus</name>
    <dbReference type="NCBI Taxonomy" id="3888"/>
    <lineage>
        <taxon>Eukaryota</taxon>
        <taxon>Viridiplantae</taxon>
        <taxon>Streptophyta</taxon>
        <taxon>Embryophyta</taxon>
        <taxon>Tracheophyta</taxon>
        <taxon>Spermatophyta</taxon>
        <taxon>Magnoliopsida</taxon>
        <taxon>eudicotyledons</taxon>
        <taxon>Gunneridae</taxon>
        <taxon>Pentapetalae</taxon>
        <taxon>rosids</taxon>
        <taxon>fabids</taxon>
        <taxon>Fabales</taxon>
        <taxon>Fabaceae</taxon>
        <taxon>Papilionoideae</taxon>
        <taxon>50 kb inversion clade</taxon>
        <taxon>NPAAA clade</taxon>
        <taxon>Hologalegina</taxon>
        <taxon>IRL clade</taxon>
        <taxon>Fabeae</taxon>
        <taxon>Lathyrus</taxon>
    </lineage>
</organism>
<gene>
    <name evidence="2" type="ORF">KIW84_077073</name>
</gene>
<dbReference type="SMART" id="SM00516">
    <property type="entry name" value="SEC14"/>
    <property type="match status" value="1"/>
</dbReference>
<comment type="caution">
    <text evidence="2">The sequence shown here is derived from an EMBL/GenBank/DDBJ whole genome shotgun (WGS) entry which is preliminary data.</text>
</comment>
<protein>
    <submittedName>
        <fullName evidence="2">Patellin-5</fullName>
    </submittedName>
</protein>
<dbReference type="EMBL" id="JAMSHJ010000007">
    <property type="protein sequence ID" value="KAI5392529.1"/>
    <property type="molecule type" value="Genomic_DNA"/>
</dbReference>
<name>A0A9D5A247_PEA</name>
<proteinExistence type="predicted"/>